<evidence type="ECO:0000313" key="6">
    <source>
        <dbReference type="Proteomes" id="UP001499882"/>
    </source>
</evidence>
<evidence type="ECO:0000313" key="5">
    <source>
        <dbReference type="EMBL" id="GAA4744370.1"/>
    </source>
</evidence>
<organism evidence="5 6">
    <name type="scientific">Nocardioides endophyticus</name>
    <dbReference type="NCBI Taxonomy" id="1353775"/>
    <lineage>
        <taxon>Bacteria</taxon>
        <taxon>Bacillati</taxon>
        <taxon>Actinomycetota</taxon>
        <taxon>Actinomycetes</taxon>
        <taxon>Propionibacteriales</taxon>
        <taxon>Nocardioidaceae</taxon>
        <taxon>Nocardioides</taxon>
    </lineage>
</organism>
<dbReference type="PANTHER" id="PTHR36925:SF1">
    <property type="entry name" value="COBALT-PRECORRIN-6A REDUCTASE"/>
    <property type="match status" value="1"/>
</dbReference>
<comment type="pathway">
    <text evidence="1">Cofactor biosynthesis; adenosylcobalamin biosynthesis.</text>
</comment>
<accession>A0ABP8Z282</accession>
<name>A0ABP8Z282_9ACTN</name>
<dbReference type="Proteomes" id="UP001499882">
    <property type="component" value="Unassembled WGS sequence"/>
</dbReference>
<dbReference type="PANTHER" id="PTHR36925">
    <property type="entry name" value="COBALT-PRECORRIN-6A REDUCTASE"/>
    <property type="match status" value="1"/>
</dbReference>
<evidence type="ECO:0000256" key="4">
    <source>
        <dbReference type="SAM" id="MobiDB-lite"/>
    </source>
</evidence>
<dbReference type="EMBL" id="BAABKN010000019">
    <property type="protein sequence ID" value="GAA4744370.1"/>
    <property type="molecule type" value="Genomic_DNA"/>
</dbReference>
<evidence type="ECO:0000256" key="1">
    <source>
        <dbReference type="ARBA" id="ARBA00004953"/>
    </source>
</evidence>
<keyword evidence="2" id="KW-0169">Cobalamin biosynthesis</keyword>
<evidence type="ECO:0000256" key="3">
    <source>
        <dbReference type="ARBA" id="ARBA00023002"/>
    </source>
</evidence>
<dbReference type="PROSITE" id="PS51014">
    <property type="entry name" value="COBK_CBIJ"/>
    <property type="match status" value="1"/>
</dbReference>
<keyword evidence="6" id="KW-1185">Reference proteome</keyword>
<dbReference type="NCBIfam" id="NF005968">
    <property type="entry name" value="PRK08057.1-2"/>
    <property type="match status" value="1"/>
</dbReference>
<evidence type="ECO:0000256" key="2">
    <source>
        <dbReference type="ARBA" id="ARBA00022573"/>
    </source>
</evidence>
<protein>
    <submittedName>
        <fullName evidence="5">Cobalt-precorrin-6A reductase</fullName>
    </submittedName>
</protein>
<dbReference type="RefSeq" id="WP_345527753.1">
    <property type="nucleotide sequence ID" value="NZ_BAABKN010000019.1"/>
</dbReference>
<sequence length="251" mass="25817">MKVLVLGGTAEARALASALVDAGDEVTTSLAGRVAEPRLPVGGVRIGGFGGVAGLAAYALDFDAVVDATHPFAAQISAHAAQACAGVPLLRLQRPGWSGDWVWVDDHDGAADAAAGLGGRPFLTVGRQSLDRFVGPLGDRAALVRVVDEPDIALPTAWEVLRDRGPYRVEDEVALMQQHGSDVLVTKDSGGSHTWPKMEAAGALGIPAVVVRRPPAPAGVETVSDVDAAARWVRSRPGRPGRPGSPAAGRG</sequence>
<keyword evidence="3" id="KW-0560">Oxidoreductase</keyword>
<feature type="region of interest" description="Disordered" evidence="4">
    <location>
        <begin position="232"/>
        <end position="251"/>
    </location>
</feature>
<proteinExistence type="predicted"/>
<reference evidence="6" key="1">
    <citation type="journal article" date="2019" name="Int. J. Syst. Evol. Microbiol.">
        <title>The Global Catalogue of Microorganisms (GCM) 10K type strain sequencing project: providing services to taxonomists for standard genome sequencing and annotation.</title>
        <authorList>
            <consortium name="The Broad Institute Genomics Platform"/>
            <consortium name="The Broad Institute Genome Sequencing Center for Infectious Disease"/>
            <person name="Wu L."/>
            <person name="Ma J."/>
        </authorList>
    </citation>
    <scope>NUCLEOTIDE SEQUENCE [LARGE SCALE GENOMIC DNA]</scope>
    <source>
        <strain evidence="6">JCM 18532</strain>
    </source>
</reference>
<dbReference type="Pfam" id="PF02571">
    <property type="entry name" value="CbiJ"/>
    <property type="match status" value="1"/>
</dbReference>
<dbReference type="InterPro" id="IPR003723">
    <property type="entry name" value="Precorrin-6x_reduct"/>
</dbReference>
<feature type="compositionally biased region" description="Low complexity" evidence="4">
    <location>
        <begin position="242"/>
        <end position="251"/>
    </location>
</feature>
<dbReference type="NCBIfam" id="TIGR00715">
    <property type="entry name" value="precor6x_red"/>
    <property type="match status" value="1"/>
</dbReference>
<comment type="caution">
    <text evidence="5">The sequence shown here is derived from an EMBL/GenBank/DDBJ whole genome shotgun (WGS) entry which is preliminary data.</text>
</comment>
<gene>
    <name evidence="5" type="ORF">GCM10023350_31310</name>
</gene>